<evidence type="ECO:0000313" key="1">
    <source>
        <dbReference type="EMBL" id="KAK4824465.1"/>
    </source>
</evidence>
<proteinExistence type="predicted"/>
<dbReference type="PANTHER" id="PTHR48195:SF1">
    <property type="entry name" value="RIKEN CDNA 2410002F23 GENE"/>
    <property type="match status" value="1"/>
</dbReference>
<keyword evidence="2" id="KW-1185">Reference proteome</keyword>
<evidence type="ECO:0000313" key="2">
    <source>
        <dbReference type="Proteomes" id="UP001333110"/>
    </source>
</evidence>
<comment type="caution">
    <text evidence="1">The sequence shown here is derived from an EMBL/GenBank/DDBJ whole genome shotgun (WGS) entry which is preliminary data.</text>
</comment>
<dbReference type="Proteomes" id="UP001333110">
    <property type="component" value="Unassembled WGS sequence"/>
</dbReference>
<name>A0AAN7S143_MYCAM</name>
<dbReference type="InterPro" id="IPR053270">
    <property type="entry name" value="Fv1_restriction_factor"/>
</dbReference>
<dbReference type="EMBL" id="JAUNZN010000003">
    <property type="protein sequence ID" value="KAK4824465.1"/>
    <property type="molecule type" value="Genomic_DNA"/>
</dbReference>
<sequence>MAGEHSHVPPTKGGGLYNQKFIKGPENIAQVVLLVEGYSRWMCLSQAGISLSSVEDDHGEVCSIIPVRVRDSIPGQKDLRATPILSPIPAGMGTVSERLRGEHIVTWLLRSWDNRASSLELEGREAKQVGSLSRQGGIDKEIGKGAEALSLWRRLLSGMKERYPFKEDVIYHPGKWTTTERGVQYLRELAVLEVIYDDLDNKQLSKDPDEVKCT</sequence>
<reference evidence="1 2" key="1">
    <citation type="journal article" date="2023" name="J. Hered.">
        <title>Chromosome-level genome of the wood stork (Mycteria americana) provides insight into avian chromosome evolution.</title>
        <authorList>
            <person name="Flamio R. Jr."/>
            <person name="Ramstad K.M."/>
        </authorList>
    </citation>
    <scope>NUCLEOTIDE SEQUENCE [LARGE SCALE GENOMIC DNA]</scope>
    <source>
        <strain evidence="1">JAX WOST 10</strain>
    </source>
</reference>
<dbReference type="PANTHER" id="PTHR48195">
    <property type="entry name" value="FRIEND VIRUS SUSCEPTIBILITY PROTEIN 1"/>
    <property type="match status" value="1"/>
</dbReference>
<gene>
    <name evidence="1" type="ORF">QYF61_015863</name>
</gene>
<dbReference type="GO" id="GO:0005794">
    <property type="term" value="C:Golgi apparatus"/>
    <property type="evidence" value="ECO:0007669"/>
    <property type="project" value="TreeGrafter"/>
</dbReference>
<dbReference type="GO" id="GO:0009615">
    <property type="term" value="P:response to virus"/>
    <property type="evidence" value="ECO:0007669"/>
    <property type="project" value="TreeGrafter"/>
</dbReference>
<dbReference type="AlphaFoldDB" id="A0AAN7S143"/>
<accession>A0AAN7S143</accession>
<organism evidence="1 2">
    <name type="scientific">Mycteria americana</name>
    <name type="common">Wood stork</name>
    <dbReference type="NCBI Taxonomy" id="33587"/>
    <lineage>
        <taxon>Eukaryota</taxon>
        <taxon>Metazoa</taxon>
        <taxon>Chordata</taxon>
        <taxon>Craniata</taxon>
        <taxon>Vertebrata</taxon>
        <taxon>Euteleostomi</taxon>
        <taxon>Archelosauria</taxon>
        <taxon>Archosauria</taxon>
        <taxon>Dinosauria</taxon>
        <taxon>Saurischia</taxon>
        <taxon>Theropoda</taxon>
        <taxon>Coelurosauria</taxon>
        <taxon>Aves</taxon>
        <taxon>Neognathae</taxon>
        <taxon>Neoaves</taxon>
        <taxon>Aequornithes</taxon>
        <taxon>Ciconiiformes</taxon>
        <taxon>Ciconiidae</taxon>
        <taxon>Mycteria</taxon>
    </lineage>
</organism>
<protein>
    <submittedName>
        <fullName evidence="1">Uncharacterized protein</fullName>
    </submittedName>
</protein>